<gene>
    <name evidence="1" type="ORF">UFOVP1214_10</name>
</gene>
<dbReference type="EMBL" id="LR797162">
    <property type="protein sequence ID" value="CAB4190973.1"/>
    <property type="molecule type" value="Genomic_DNA"/>
</dbReference>
<protein>
    <submittedName>
        <fullName evidence="1">Uncharacterized protein</fullName>
    </submittedName>
</protein>
<proteinExistence type="predicted"/>
<sequence>MQIYEKKYARPVASKDPTVAITKWSYASDVDILVADGAVTMLIKVSPALATKLGWALLEAAVAKPVPDDAA</sequence>
<organism evidence="1">
    <name type="scientific">uncultured Caudovirales phage</name>
    <dbReference type="NCBI Taxonomy" id="2100421"/>
    <lineage>
        <taxon>Viruses</taxon>
        <taxon>Duplodnaviria</taxon>
        <taxon>Heunggongvirae</taxon>
        <taxon>Uroviricota</taxon>
        <taxon>Caudoviricetes</taxon>
        <taxon>Peduoviridae</taxon>
        <taxon>Maltschvirus</taxon>
        <taxon>Maltschvirus maltsch</taxon>
    </lineage>
</organism>
<evidence type="ECO:0000313" key="1">
    <source>
        <dbReference type="EMBL" id="CAB4190973.1"/>
    </source>
</evidence>
<accession>A0A6J5R2K0</accession>
<reference evidence="1" key="1">
    <citation type="submission" date="2020-05" db="EMBL/GenBank/DDBJ databases">
        <authorList>
            <person name="Chiriac C."/>
            <person name="Salcher M."/>
            <person name="Ghai R."/>
            <person name="Kavagutti S V."/>
        </authorList>
    </citation>
    <scope>NUCLEOTIDE SEQUENCE</scope>
</reference>
<name>A0A6J5R2K0_9CAUD</name>